<dbReference type="PROSITE" id="PS50043">
    <property type="entry name" value="HTH_LUXR_2"/>
    <property type="match status" value="1"/>
</dbReference>
<evidence type="ECO:0000256" key="2">
    <source>
        <dbReference type="ARBA" id="ARBA00023125"/>
    </source>
</evidence>
<dbReference type="CDD" id="cd06170">
    <property type="entry name" value="LuxR_C_like"/>
    <property type="match status" value="1"/>
</dbReference>
<dbReference type="InterPro" id="IPR041664">
    <property type="entry name" value="AAA_16"/>
</dbReference>
<dbReference type="PANTHER" id="PTHR44688:SF16">
    <property type="entry name" value="DNA-BINDING TRANSCRIPTIONAL ACTIVATOR DEVR_DOSR"/>
    <property type="match status" value="1"/>
</dbReference>
<proteinExistence type="predicted"/>
<dbReference type="InterPro" id="IPR036388">
    <property type="entry name" value="WH-like_DNA-bd_sf"/>
</dbReference>
<dbReference type="PANTHER" id="PTHR44688">
    <property type="entry name" value="DNA-BINDING TRANSCRIPTIONAL ACTIVATOR DEVR_DOSR"/>
    <property type="match status" value="1"/>
</dbReference>
<dbReference type="InterPro" id="IPR016032">
    <property type="entry name" value="Sig_transdc_resp-reg_C-effctor"/>
</dbReference>
<keyword evidence="7" id="KW-1185">Reference proteome</keyword>
<dbReference type="GO" id="GO:0003677">
    <property type="term" value="F:DNA binding"/>
    <property type="evidence" value="ECO:0007669"/>
    <property type="project" value="UniProtKB-KW"/>
</dbReference>
<keyword evidence="1" id="KW-0805">Transcription regulation</keyword>
<dbReference type="Proteomes" id="UP001234880">
    <property type="component" value="Unassembled WGS sequence"/>
</dbReference>
<evidence type="ECO:0000256" key="1">
    <source>
        <dbReference type="ARBA" id="ARBA00023015"/>
    </source>
</evidence>
<dbReference type="SUPFAM" id="SSF46894">
    <property type="entry name" value="C-terminal effector domain of the bipartite response regulators"/>
    <property type="match status" value="1"/>
</dbReference>
<dbReference type="Pfam" id="PF00196">
    <property type="entry name" value="GerE"/>
    <property type="match status" value="1"/>
</dbReference>
<dbReference type="SMART" id="SM00421">
    <property type="entry name" value="HTH_LUXR"/>
    <property type="match status" value="1"/>
</dbReference>
<sequence>MATRGDGGLLQVVGGPGVGKTSLLGSLKERAVESGAVCLTASGFADEVAIPFNVVEQLIRSSGSLSALDVVARWRTAGERYCEDEHGILRNLVREISDILHGIAGGRQLIIAVDDAEHADYPSLMCLMHIARHACGTRTLVAVTCGQPHQPCSRFLSFQNLYKIEIEALPESEVGHLLQRQSDAGLADRIRASAHRVSGGNPRLVKALLRDHRKAAADAAERDITVGTEFQESYRRCLLRHQALLRVAQALAVLDPYGSPRRVAELLECDEERVTRAIGILGSAGLLDAGRFRHPAARAVALEELTAEDRSRLSAKAAALLYHDGADPSAVAEFLVAAGGTPDQKGVTVLWRAALKNMDDGRIEEAIACLRLAARADLGRWEHLDIHLTLIGALWSSNPAAAEPELDRLMGEVRTGSPSDIPQRYLCILLFLVLWFGRSGDSEEVFAWLSGSSDAEKPSDPAAVRVTRQWVTFLKPALIPDFPGKAGPDAEFNGLWAANLEHGLHFSVDELGMEIGYPQTPGPAGDFPADTMHLVSPSHHFWFAYAYACRIVWALVARGETDTADRLCEALFAAADRLNMKVPCAVAQAMRAYIRYRHGDFTSAIDLAGTALRSLPPRGWGVTIGLPLSVLVAANTAIGRLEEAQRYLRYWVPKEMFDSVVGLEYLRARGHYCLATNRPYAALNDFVLGGKLLEKWPVEFGDLAPWRIDAAEAYLSVQEPADAKRLALEELSLSPDRPLGVRGRALRVLAMAEDPDKRRLLLYQSAKCLRDHGDRFELARTLTELSHDFLSTGETQQARTAWHEVQKLMDECGISVRREDPRGLLVSGAGTPPAAGPSHEAEQTGDGDAGTPPGDPGTPAGAAEQPVLSEAEWRVATLAASGMTNRQVAKSLYITVSTVEQHLTRVYRKLSVGNRQDLSHRLWLLIGATGQSSCRASGSAR</sequence>
<dbReference type="Pfam" id="PF13191">
    <property type="entry name" value="AAA_16"/>
    <property type="match status" value="1"/>
</dbReference>
<dbReference type="Gene3D" id="1.10.10.10">
    <property type="entry name" value="Winged helix-like DNA-binding domain superfamily/Winged helix DNA-binding domain"/>
    <property type="match status" value="1"/>
</dbReference>
<dbReference type="InterPro" id="IPR000792">
    <property type="entry name" value="Tscrpt_reg_LuxR_C"/>
</dbReference>
<dbReference type="Gene3D" id="1.25.40.10">
    <property type="entry name" value="Tetratricopeptide repeat domain"/>
    <property type="match status" value="1"/>
</dbReference>
<protein>
    <submittedName>
        <fullName evidence="6">DNA-binding CsgD family transcriptional regulator/tetratricopeptide (TPR) repeat protein</fullName>
    </submittedName>
</protein>
<comment type="caution">
    <text evidence="6">The sequence shown here is derived from an EMBL/GenBank/DDBJ whole genome shotgun (WGS) entry which is preliminary data.</text>
</comment>
<dbReference type="PROSITE" id="PS00622">
    <property type="entry name" value="HTH_LUXR_1"/>
    <property type="match status" value="1"/>
</dbReference>
<evidence type="ECO:0000256" key="4">
    <source>
        <dbReference type="SAM" id="MobiDB-lite"/>
    </source>
</evidence>
<reference evidence="6 7" key="1">
    <citation type="submission" date="2023-07" db="EMBL/GenBank/DDBJ databases">
        <title>Sequencing the genomes of 1000 actinobacteria strains.</title>
        <authorList>
            <person name="Klenk H.-P."/>
        </authorList>
    </citation>
    <scope>NUCLEOTIDE SEQUENCE [LARGE SCALE GENOMIC DNA]</scope>
    <source>
        <strain evidence="6 7">DSM 41600</strain>
    </source>
</reference>
<dbReference type="InterPro" id="IPR027417">
    <property type="entry name" value="P-loop_NTPase"/>
</dbReference>
<feature type="region of interest" description="Disordered" evidence="4">
    <location>
        <begin position="823"/>
        <end position="867"/>
    </location>
</feature>
<dbReference type="EMBL" id="JAURUE010000001">
    <property type="protein sequence ID" value="MDP9611586.1"/>
    <property type="molecule type" value="Genomic_DNA"/>
</dbReference>
<feature type="compositionally biased region" description="Low complexity" evidence="4">
    <location>
        <begin position="844"/>
        <end position="863"/>
    </location>
</feature>
<accession>A0ABT9KW33</accession>
<organism evidence="6 7">
    <name type="scientific">Streptomyces demainii</name>
    <dbReference type="NCBI Taxonomy" id="588122"/>
    <lineage>
        <taxon>Bacteria</taxon>
        <taxon>Bacillati</taxon>
        <taxon>Actinomycetota</taxon>
        <taxon>Actinomycetes</taxon>
        <taxon>Kitasatosporales</taxon>
        <taxon>Streptomycetaceae</taxon>
        <taxon>Streptomyces</taxon>
    </lineage>
</organism>
<dbReference type="SUPFAM" id="SSF48452">
    <property type="entry name" value="TPR-like"/>
    <property type="match status" value="1"/>
</dbReference>
<feature type="domain" description="HTH luxR-type" evidence="5">
    <location>
        <begin position="861"/>
        <end position="926"/>
    </location>
</feature>
<evidence type="ECO:0000256" key="3">
    <source>
        <dbReference type="ARBA" id="ARBA00023163"/>
    </source>
</evidence>
<dbReference type="PRINTS" id="PR00038">
    <property type="entry name" value="HTHLUXR"/>
</dbReference>
<dbReference type="InterPro" id="IPR011990">
    <property type="entry name" value="TPR-like_helical_dom_sf"/>
</dbReference>
<evidence type="ECO:0000313" key="6">
    <source>
        <dbReference type="EMBL" id="MDP9611586.1"/>
    </source>
</evidence>
<keyword evidence="2 6" id="KW-0238">DNA-binding</keyword>
<name>A0ABT9KW33_9ACTN</name>
<keyword evidence="3" id="KW-0804">Transcription</keyword>
<evidence type="ECO:0000259" key="5">
    <source>
        <dbReference type="PROSITE" id="PS50043"/>
    </source>
</evidence>
<dbReference type="SUPFAM" id="SSF52540">
    <property type="entry name" value="P-loop containing nucleoside triphosphate hydrolases"/>
    <property type="match status" value="1"/>
</dbReference>
<gene>
    <name evidence="6" type="ORF">JOF35_003863</name>
</gene>
<evidence type="ECO:0000313" key="7">
    <source>
        <dbReference type="Proteomes" id="UP001234880"/>
    </source>
</evidence>